<dbReference type="InterPro" id="IPR000209">
    <property type="entry name" value="Peptidase_S8/S53_dom"/>
</dbReference>
<dbReference type="GO" id="GO:0016485">
    <property type="term" value="P:protein processing"/>
    <property type="evidence" value="ECO:0007669"/>
    <property type="project" value="TreeGrafter"/>
</dbReference>
<evidence type="ECO:0000259" key="6">
    <source>
        <dbReference type="PROSITE" id="PS51208"/>
    </source>
</evidence>
<dbReference type="InterPro" id="IPR013425">
    <property type="entry name" value="Autotrns_rpt"/>
</dbReference>
<evidence type="ECO:0000313" key="8">
    <source>
        <dbReference type="Proteomes" id="UP000284662"/>
    </source>
</evidence>
<accession>A0A411ZHU8</accession>
<dbReference type="RefSeq" id="WP_117977127.1">
    <property type="nucleotide sequence ID" value="NZ_QRST01000042.1"/>
</dbReference>
<dbReference type="Pfam" id="PF00082">
    <property type="entry name" value="Peptidase_S8"/>
    <property type="match status" value="1"/>
</dbReference>
<dbReference type="InterPro" id="IPR036852">
    <property type="entry name" value="Peptidase_S8/S53_dom_sf"/>
</dbReference>
<dbReference type="InterPro" id="IPR034061">
    <property type="entry name" value="Peptidases_S8_Autotransporter"/>
</dbReference>
<dbReference type="InterPro" id="IPR015500">
    <property type="entry name" value="Peptidase_S8_subtilisin-rel"/>
</dbReference>
<protein>
    <submittedName>
        <fullName evidence="7">Autotransporter domain-containing protein</fullName>
    </submittedName>
</protein>
<gene>
    <name evidence="7" type="ORF">DWZ11_11465</name>
</gene>
<name>A0A411ZHU8_9FIRM</name>
<evidence type="ECO:0000256" key="5">
    <source>
        <dbReference type="PROSITE-ProRule" id="PRU01240"/>
    </source>
</evidence>
<dbReference type="CDD" id="cd04848">
    <property type="entry name" value="Peptidases_S8_Autotransporter_serine_protease_like"/>
    <property type="match status" value="1"/>
</dbReference>
<dbReference type="InterPro" id="IPR036709">
    <property type="entry name" value="Autotransporte_beta_dom_sf"/>
</dbReference>
<organism evidence="7 8">
    <name type="scientific">Megamonas rupellensis</name>
    <dbReference type="NCBI Taxonomy" id="491921"/>
    <lineage>
        <taxon>Bacteria</taxon>
        <taxon>Bacillati</taxon>
        <taxon>Bacillota</taxon>
        <taxon>Negativicutes</taxon>
        <taxon>Selenomonadales</taxon>
        <taxon>Selenomonadaceae</taxon>
        <taxon>Megamonas</taxon>
    </lineage>
</organism>
<dbReference type="SUPFAM" id="SSF52743">
    <property type="entry name" value="Subtilisin-like"/>
    <property type="match status" value="1"/>
</dbReference>
<dbReference type="PANTHER" id="PTHR42884">
    <property type="entry name" value="PROPROTEIN CONVERTASE SUBTILISIN/KEXIN-RELATED"/>
    <property type="match status" value="1"/>
</dbReference>
<dbReference type="PROSITE" id="PS00138">
    <property type="entry name" value="SUBTILASE_SER"/>
    <property type="match status" value="1"/>
</dbReference>
<feature type="active site" description="Charge relay system" evidence="5">
    <location>
        <position position="309"/>
    </location>
</feature>
<dbReference type="Gene3D" id="3.40.50.200">
    <property type="entry name" value="Peptidase S8/S53 domain"/>
    <property type="match status" value="1"/>
</dbReference>
<dbReference type="PROSITE" id="PS51208">
    <property type="entry name" value="AUTOTRANSPORTER"/>
    <property type="match status" value="1"/>
</dbReference>
<dbReference type="Gene3D" id="2.40.128.130">
    <property type="entry name" value="Autotransporter beta-domain"/>
    <property type="match status" value="1"/>
</dbReference>
<dbReference type="InterPro" id="IPR023828">
    <property type="entry name" value="Peptidase_S8_Ser-AS"/>
</dbReference>
<dbReference type="GO" id="GO:0016020">
    <property type="term" value="C:membrane"/>
    <property type="evidence" value="ECO:0007669"/>
    <property type="project" value="TreeGrafter"/>
</dbReference>
<dbReference type="Pfam" id="PF03797">
    <property type="entry name" value="Autotransporter"/>
    <property type="match status" value="1"/>
</dbReference>
<dbReference type="NCBIfam" id="TIGR02601">
    <property type="entry name" value="autotrns_rpt"/>
    <property type="match status" value="1"/>
</dbReference>
<comment type="caution">
    <text evidence="7">The sequence shown here is derived from an EMBL/GenBank/DDBJ whole genome shotgun (WGS) entry which is preliminary data.</text>
</comment>
<dbReference type="Pfam" id="PF12951">
    <property type="entry name" value="PATR"/>
    <property type="match status" value="1"/>
</dbReference>
<dbReference type="EMBL" id="QRST01000042">
    <property type="protein sequence ID" value="RGQ02362.1"/>
    <property type="molecule type" value="Genomic_DNA"/>
</dbReference>
<dbReference type="AlphaFoldDB" id="A0A411ZHU8"/>
<dbReference type="InterPro" id="IPR005546">
    <property type="entry name" value="Autotransporte_beta"/>
</dbReference>
<dbReference type="Proteomes" id="UP000284662">
    <property type="component" value="Unassembled WGS sequence"/>
</dbReference>
<feature type="active site" description="Charge relay system" evidence="5">
    <location>
        <position position="110"/>
    </location>
</feature>
<dbReference type="InterPro" id="IPR022398">
    <property type="entry name" value="Peptidase_S8_His-AS"/>
</dbReference>
<dbReference type="PANTHER" id="PTHR42884:SF14">
    <property type="entry name" value="NEUROENDOCRINE CONVERTASE 1"/>
    <property type="match status" value="1"/>
</dbReference>
<dbReference type="PROSITE" id="PS00137">
    <property type="entry name" value="SUBTILASE_HIS"/>
    <property type="match status" value="1"/>
</dbReference>
<dbReference type="InterPro" id="IPR011050">
    <property type="entry name" value="Pectin_lyase_fold/virulence"/>
</dbReference>
<keyword evidence="2" id="KW-0732">Signal</keyword>
<keyword evidence="3 5" id="KW-0378">Hydrolase</keyword>
<dbReference type="SMART" id="SM00869">
    <property type="entry name" value="Autotransporter"/>
    <property type="match status" value="1"/>
</dbReference>
<sequence>MNFEIKKEKNLLTKIILLSISIGSFMNFNVLEAKNVDDFRTDEYKAMGENVLDAINTAGAYAQGYTGKGVILGICDFPINFNNLEFREKNNSGMLNEANNGIYNWQILSHGTAVAGVVAANKNNQGMHGVAFDANIQGVTNADEYENDGLDFLIRENFWEEFLDRQDIKIINNSWGADNYLSNVNNREEYEKFFYDYISAYSAYNQIKKIVNKDKLLIFSAGNDGHTMPSVENVLPIWDNSLSNNIINVTASNASFFQKENDIFKVTSGALAMFSDLAQYAEDRTLTAPGVFMNTTYSNGGYIKDSGTSLAAPLVTGVGGLVQEAFPYLGGKQIGDILLSTANNQIVNTDGFFMTWQIGYNFINIFYTNDEYGKKAQEKSIEDLAEFYYEHNTNLINVMGVKSKDEFLSLVKEYDNVGAVKEFVDTPMEALFGQGMVDAEKAVKGLGVINVRRLTSEDISNDYTVAGKKEKQALYKVDTQGYNSIWSNDIKEIRAGYIAENPLGENNKDFNGKDNDIKDLHDRYIYYKENWIDRPLYDKYVVERYIEDFNNNIQNSGLLGLHAGLIKDGEGILNLTGNNTYQGSSIVKDGTLQIDGSIKGDAYSIDKGILTGKGLIEGDVYNNSKISAGSYGSIDTLKIKGNLSGDGEILVNTDGEKFNVISVGNIADISNMNVKAGQKAAPNITNKFIDANNLILVTGLNQEQEFSGLLNAKIELSGNEGILTTIANNNTKVYDETFKAINSMYSSLNSNQQSKMYDLYALDTNQATTALKEITGGFHMNMAHDIIKNRDVVTAVEKQTNLDRADSLWILNTKHWQNVDDINAQGYSLTIGKDFTNNDKNYNGILFSYSENSLGDNLNSGEYDNYSLGLYAGTKNRANTLTGYLSYGVQNNNVTRNIPMLDKVAKSDYDSNVLGLGMKYAYDLDYGKEHQWHIAPYGKIDMAHYKQNDFQESNADLYNQKINDYSDNYLAGEVGVEFNRKEESGNYGIKLGYKRLVSGANQDMKVTFVQDKTNTGYTINGVEESKDHLVLAGYIDKQLSDKWSVAGQIEQDWSSNSNELSTSINFNYQF</sequence>
<dbReference type="PRINTS" id="PR00723">
    <property type="entry name" value="SUBTILISIN"/>
</dbReference>
<evidence type="ECO:0000256" key="2">
    <source>
        <dbReference type="ARBA" id="ARBA00022729"/>
    </source>
</evidence>
<evidence type="ECO:0000256" key="3">
    <source>
        <dbReference type="ARBA" id="ARBA00022801"/>
    </source>
</evidence>
<keyword evidence="4 5" id="KW-0720">Serine protease</keyword>
<feature type="domain" description="Autotransporter" evidence="6">
    <location>
        <begin position="801"/>
        <end position="1070"/>
    </location>
</feature>
<evidence type="ECO:0000313" key="7">
    <source>
        <dbReference type="EMBL" id="RGQ02362.1"/>
    </source>
</evidence>
<dbReference type="SUPFAM" id="SSF51126">
    <property type="entry name" value="Pectin lyase-like"/>
    <property type="match status" value="1"/>
</dbReference>
<feature type="active site" description="Charge relay system" evidence="5">
    <location>
        <position position="76"/>
    </location>
</feature>
<keyword evidence="1 5" id="KW-0645">Protease</keyword>
<evidence type="ECO:0000256" key="1">
    <source>
        <dbReference type="ARBA" id="ARBA00022670"/>
    </source>
</evidence>
<evidence type="ECO:0000256" key="4">
    <source>
        <dbReference type="ARBA" id="ARBA00022825"/>
    </source>
</evidence>
<proteinExistence type="inferred from homology"/>
<reference evidence="7 8" key="1">
    <citation type="submission" date="2018-08" db="EMBL/GenBank/DDBJ databases">
        <title>A genome reference for cultivated species of the human gut microbiota.</title>
        <authorList>
            <person name="Zou Y."/>
            <person name="Xue W."/>
            <person name="Luo G."/>
        </authorList>
    </citation>
    <scope>NUCLEOTIDE SEQUENCE [LARGE SCALE GENOMIC DNA]</scope>
    <source>
        <strain evidence="7 8">AF29-2</strain>
    </source>
</reference>
<dbReference type="SUPFAM" id="SSF103515">
    <property type="entry name" value="Autotransporter"/>
    <property type="match status" value="1"/>
</dbReference>
<dbReference type="GO" id="GO:0004252">
    <property type="term" value="F:serine-type endopeptidase activity"/>
    <property type="evidence" value="ECO:0007669"/>
    <property type="project" value="UniProtKB-UniRule"/>
</dbReference>
<dbReference type="PROSITE" id="PS51892">
    <property type="entry name" value="SUBTILASE"/>
    <property type="match status" value="1"/>
</dbReference>
<comment type="similarity">
    <text evidence="5">Belongs to the peptidase S8 family.</text>
</comment>